<evidence type="ECO:0000256" key="1">
    <source>
        <dbReference type="SAM" id="Phobius"/>
    </source>
</evidence>
<keyword evidence="1" id="KW-0472">Membrane</keyword>
<dbReference type="RefSeq" id="WP_326615803.1">
    <property type="nucleotide sequence ID" value="NZ_CP109106.1"/>
</dbReference>
<evidence type="ECO:0000313" key="2">
    <source>
        <dbReference type="EMBL" id="WSB66672.1"/>
    </source>
</evidence>
<keyword evidence="1" id="KW-0812">Transmembrane</keyword>
<evidence type="ECO:0000313" key="3">
    <source>
        <dbReference type="Proteomes" id="UP001344251"/>
    </source>
</evidence>
<feature type="transmembrane region" description="Helical" evidence="1">
    <location>
        <begin position="173"/>
        <end position="195"/>
    </location>
</feature>
<protein>
    <submittedName>
        <fullName evidence="2">Uncharacterized protein</fullName>
    </submittedName>
</protein>
<proteinExistence type="predicted"/>
<reference evidence="2 3" key="1">
    <citation type="submission" date="2022-10" db="EMBL/GenBank/DDBJ databases">
        <title>The complete genomes of actinobacterial strains from the NBC collection.</title>
        <authorList>
            <person name="Joergensen T.S."/>
            <person name="Alvarez Arevalo M."/>
            <person name="Sterndorff E.B."/>
            <person name="Faurdal D."/>
            <person name="Vuksanovic O."/>
            <person name="Mourched A.-S."/>
            <person name="Charusanti P."/>
            <person name="Shaw S."/>
            <person name="Blin K."/>
            <person name="Weber T."/>
        </authorList>
    </citation>
    <scope>NUCLEOTIDE SEQUENCE [LARGE SCALE GENOMIC DNA]</scope>
    <source>
        <strain evidence="2 3">NBC 01774</strain>
    </source>
</reference>
<dbReference type="Proteomes" id="UP001344251">
    <property type="component" value="Chromosome"/>
</dbReference>
<keyword evidence="1" id="KW-1133">Transmembrane helix</keyword>
<feature type="transmembrane region" description="Helical" evidence="1">
    <location>
        <begin position="224"/>
        <end position="243"/>
    </location>
</feature>
<feature type="transmembrane region" description="Helical" evidence="1">
    <location>
        <begin position="669"/>
        <end position="687"/>
    </location>
</feature>
<feature type="transmembrane region" description="Helical" evidence="1">
    <location>
        <begin position="298"/>
        <end position="320"/>
    </location>
</feature>
<feature type="transmembrane region" description="Helical" evidence="1">
    <location>
        <begin position="578"/>
        <end position="597"/>
    </location>
</feature>
<organism evidence="2 3">
    <name type="scientific">Streptomyces decoyicus</name>
    <dbReference type="NCBI Taxonomy" id="249567"/>
    <lineage>
        <taxon>Bacteria</taxon>
        <taxon>Bacillati</taxon>
        <taxon>Actinomycetota</taxon>
        <taxon>Actinomycetes</taxon>
        <taxon>Kitasatosporales</taxon>
        <taxon>Streptomycetaceae</taxon>
        <taxon>Streptomyces</taxon>
    </lineage>
</organism>
<name>A0ABZ1F8M8_9ACTN</name>
<gene>
    <name evidence="2" type="ORF">OG863_01045</name>
</gene>
<sequence length="702" mass="75933">MLHRGIKFVHAAALAFSAMLAFLVVSDLDERMILGNRAVLVVNESSGSASGEEVVRTLTEFVAARGAVIGRELPDLEDSEGRRHLYLAVGDPQSTAASWLKGDGYPRFARQVITEVHPMAELGNRDPRGTYYLFGLRPADQEVVAKFASLGLKTTVSHPLSFFELRTTYADSMLAGAFLVVALALVTLTGASVLLSAKAYGVLRLHGASCRGAFIRDLRQLRRFWLSAAGVLTALVLTSLGIFNGWASLGLYAAVAAAVAGMLELFVLATHAAVLRFTFRAPLPAALNGEVPALPASLTAYAVRIPALLLTVALLASVAAASEDLLERRQAWETYAQVGDATGIRITGSVGIDEIPDMEQAVGRRLHQADKEGQIIMAGRLWLRALFRKEIPGELLVVNEAFLAEQPVLGPNGRRYLPEARQGKGACAGAARLLVPEHLATHLPLFRQGAPGILSPENPGRITSSDIETRPMKDGQQIFAYTPGEDTNRDGSSADRSFVRDPVLLVIPNGSDHLTEVNYLAFATYNQLFFPDPQDVRDIMREDDRMRTYIAALLPVKQKAALAMREATYSFRLQLLELAAGLAVLLVTAVGVCIIHARKNAQTIFARHLSGWPFAATHRALLSAEAGVAVLILVWLPARTWWTNQELTRNTARKAPSPWPSAEFTGLDMAAAVALAGVTLGVVLLVLNRFHRRIVARGSSKA</sequence>
<feature type="transmembrane region" description="Helical" evidence="1">
    <location>
        <begin position="618"/>
        <end position="638"/>
    </location>
</feature>
<keyword evidence="3" id="KW-1185">Reference proteome</keyword>
<feature type="transmembrane region" description="Helical" evidence="1">
    <location>
        <begin position="249"/>
        <end position="277"/>
    </location>
</feature>
<accession>A0ABZ1F8M8</accession>
<dbReference type="EMBL" id="CP109106">
    <property type="protein sequence ID" value="WSB66672.1"/>
    <property type="molecule type" value="Genomic_DNA"/>
</dbReference>